<evidence type="ECO:0000313" key="2">
    <source>
        <dbReference type="EMBL" id="CUP27788.1"/>
    </source>
</evidence>
<dbReference type="EMBL" id="CZAP01000002">
    <property type="protein sequence ID" value="CUP07742.1"/>
    <property type="molecule type" value="Genomic_DNA"/>
</dbReference>
<reference evidence="3 4" key="1">
    <citation type="submission" date="2015-09" db="EMBL/GenBank/DDBJ databases">
        <authorList>
            <consortium name="Pathogen Informatics"/>
        </authorList>
    </citation>
    <scope>NUCLEOTIDE SEQUENCE [LARGE SCALE GENOMIC DNA]</scope>
    <source>
        <strain evidence="1 4">2789STDY5834899</strain>
        <strain evidence="2 3">2789STDY5834945</strain>
    </source>
</reference>
<protein>
    <submittedName>
        <fullName evidence="1">Uncharacterized protein</fullName>
    </submittedName>
</protein>
<accession>A0A0P0EVQ1</accession>
<dbReference type="Proteomes" id="UP000095576">
    <property type="component" value="Unassembled WGS sequence"/>
</dbReference>
<dbReference type="AlphaFoldDB" id="A0A0P0EVQ1"/>
<evidence type="ECO:0000313" key="3">
    <source>
        <dbReference type="Proteomes" id="UP000095541"/>
    </source>
</evidence>
<sequence length="30" mass="3647">MYVLSVKTQNELAFFKCFSLENMLYLHFET</sequence>
<accession>I0Q075</accession>
<name>A0A0P0EVQ1_BACT4</name>
<dbReference type="EMBL" id="CZBI01000001">
    <property type="protein sequence ID" value="CUP27788.1"/>
    <property type="molecule type" value="Genomic_DNA"/>
</dbReference>
<dbReference type="PATRIC" id="fig|818.23.peg.503"/>
<organism evidence="1 4">
    <name type="scientific">Bacteroides thetaiotaomicron</name>
    <dbReference type="NCBI Taxonomy" id="818"/>
    <lineage>
        <taxon>Bacteria</taxon>
        <taxon>Pseudomonadati</taxon>
        <taxon>Bacteroidota</taxon>
        <taxon>Bacteroidia</taxon>
        <taxon>Bacteroidales</taxon>
        <taxon>Bacteroidaceae</taxon>
        <taxon>Bacteroides</taxon>
    </lineage>
</organism>
<proteinExistence type="predicted"/>
<dbReference type="KEGG" id="btho:Btheta7330_00498"/>
<dbReference type="Proteomes" id="UP000095541">
    <property type="component" value="Unassembled WGS sequence"/>
</dbReference>
<evidence type="ECO:0000313" key="4">
    <source>
        <dbReference type="Proteomes" id="UP000095576"/>
    </source>
</evidence>
<gene>
    <name evidence="1" type="ORF">ERS852511_01085</name>
    <name evidence="2" type="ORF">ERS852557_00074</name>
</gene>
<evidence type="ECO:0000313" key="1">
    <source>
        <dbReference type="EMBL" id="CUP07742.1"/>
    </source>
</evidence>